<evidence type="ECO:0000256" key="1">
    <source>
        <dbReference type="SAM" id="Coils"/>
    </source>
</evidence>
<feature type="coiled-coil region" evidence="1">
    <location>
        <begin position="63"/>
        <end position="90"/>
    </location>
</feature>
<dbReference type="AlphaFoldDB" id="A0A0M9G676"/>
<evidence type="ECO:0000256" key="2">
    <source>
        <dbReference type="SAM" id="MobiDB-lite"/>
    </source>
</evidence>
<dbReference type="RefSeq" id="XP_015661508.1">
    <property type="nucleotide sequence ID" value="XM_015799906.1"/>
</dbReference>
<gene>
    <name evidence="3" type="ORF">ABB37_02785</name>
</gene>
<reference evidence="3 4" key="1">
    <citation type="submission" date="2015-07" db="EMBL/GenBank/DDBJ databases">
        <title>High-quality genome of monoxenous trypanosomatid Leptomonas pyrrhocoris.</title>
        <authorList>
            <person name="Flegontov P."/>
            <person name="Butenko A."/>
            <person name="Firsov S."/>
            <person name="Vlcek C."/>
            <person name="Logacheva M.D."/>
            <person name="Field M."/>
            <person name="Filatov D."/>
            <person name="Flegontova O."/>
            <person name="Gerasimov E."/>
            <person name="Jackson A.P."/>
            <person name="Kelly S."/>
            <person name="Opperdoes F."/>
            <person name="O'Reilly A."/>
            <person name="Votypka J."/>
            <person name="Yurchenko V."/>
            <person name="Lukes J."/>
        </authorList>
    </citation>
    <scope>NUCLEOTIDE SEQUENCE [LARGE SCALE GENOMIC DNA]</scope>
    <source>
        <strain evidence="3">H10</strain>
    </source>
</reference>
<feature type="compositionally biased region" description="Polar residues" evidence="2">
    <location>
        <begin position="28"/>
        <end position="40"/>
    </location>
</feature>
<evidence type="ECO:0000313" key="4">
    <source>
        <dbReference type="Proteomes" id="UP000037923"/>
    </source>
</evidence>
<organism evidence="3 4">
    <name type="scientific">Leptomonas pyrrhocoris</name>
    <name type="common">Firebug parasite</name>
    <dbReference type="NCBI Taxonomy" id="157538"/>
    <lineage>
        <taxon>Eukaryota</taxon>
        <taxon>Discoba</taxon>
        <taxon>Euglenozoa</taxon>
        <taxon>Kinetoplastea</taxon>
        <taxon>Metakinetoplastina</taxon>
        <taxon>Trypanosomatida</taxon>
        <taxon>Trypanosomatidae</taxon>
        <taxon>Leishmaniinae</taxon>
        <taxon>Leptomonas</taxon>
    </lineage>
</organism>
<dbReference type="CDD" id="cd23673">
    <property type="entry name" value="MPSS6"/>
    <property type="match status" value="1"/>
</dbReference>
<accession>A0A0M9G676</accession>
<comment type="caution">
    <text evidence="3">The sequence shown here is derived from an EMBL/GenBank/DDBJ whole genome shotgun (WGS) entry which is preliminary data.</text>
</comment>
<dbReference type="VEuPathDB" id="TriTrypDB:LpyrH10_04_3350"/>
<dbReference type="EMBL" id="LGTL01000004">
    <property type="protein sequence ID" value="KPA83069.1"/>
    <property type="molecule type" value="Genomic_DNA"/>
</dbReference>
<protein>
    <submittedName>
        <fullName evidence="3">Uncharacterized protein</fullName>
    </submittedName>
</protein>
<dbReference type="OMA" id="EATNCVE"/>
<keyword evidence="4" id="KW-1185">Reference proteome</keyword>
<keyword evidence="1" id="KW-0175">Coiled coil</keyword>
<dbReference type="Proteomes" id="UP000037923">
    <property type="component" value="Unassembled WGS sequence"/>
</dbReference>
<feature type="region of interest" description="Disordered" evidence="2">
    <location>
        <begin position="28"/>
        <end position="63"/>
    </location>
</feature>
<evidence type="ECO:0000313" key="3">
    <source>
        <dbReference type="EMBL" id="KPA83069.1"/>
    </source>
</evidence>
<dbReference type="OrthoDB" id="271524at2759"/>
<dbReference type="GeneID" id="26903076"/>
<name>A0A0M9G676_LEPPY</name>
<proteinExistence type="predicted"/>
<sequence>MRALSTTTRLLRDADPLSVLFEEVENCDTSVHSQGSSTSAKLEESDASRTVQSSPPPSSDARVRLEEAKQKRLKRQLKDVGDELNALLNEKGRVAAQVANKAYVPARAAKTFLSSAELIQEKAPQEFVADEQSAEELVKVPLLQHSGCSAVITMVGVVAKAPQQVSVTFPGGYAESGCVEFTVRYEIPFVQASTSMLVTVRAVGATLSTFVQENVSVGDVVHVLGHLAPFNTPGKDGSLCAIYVLPAGGNVTVVLSKAAT</sequence>